<keyword evidence="4" id="KW-0347">Helicase</keyword>
<dbReference type="PANTHER" id="PTHR43788:SF9">
    <property type="entry name" value="HELICASE WITH ZINC FINGER DOMAIN 2"/>
    <property type="match status" value="1"/>
</dbReference>
<dbReference type="GO" id="GO:0016787">
    <property type="term" value="F:hydrolase activity"/>
    <property type="evidence" value="ECO:0007669"/>
    <property type="project" value="UniProtKB-KW"/>
</dbReference>
<dbReference type="InterPro" id="IPR050534">
    <property type="entry name" value="Coronavir_polyprotein_1ab"/>
</dbReference>
<dbReference type="FunFam" id="3.40.50.300:FF:001313">
    <property type="entry name" value="Helicase with zinc finger domain 2"/>
    <property type="match status" value="1"/>
</dbReference>
<dbReference type="SUPFAM" id="SSF52540">
    <property type="entry name" value="P-loop containing nucleoside triphosphate hydrolases"/>
    <property type="match status" value="2"/>
</dbReference>
<dbReference type="GeneTree" id="ENSGT00940000166655"/>
<comment type="similarity">
    <text evidence="1">Belongs to the DNA2/NAM7 helicase family.</text>
</comment>
<keyword evidence="9" id="KW-1185">Reference proteome</keyword>
<keyword evidence="2" id="KW-0547">Nucleotide-binding</keyword>
<dbReference type="OMA" id="DLYIREH"/>
<dbReference type="Pfam" id="PF00773">
    <property type="entry name" value="RNB"/>
    <property type="match status" value="1"/>
</dbReference>
<dbReference type="InterPro" id="IPR056787">
    <property type="entry name" value="OB_HELZ2"/>
</dbReference>
<dbReference type="GO" id="GO:0005524">
    <property type="term" value="F:ATP binding"/>
    <property type="evidence" value="ECO:0007669"/>
    <property type="project" value="UniProtKB-KW"/>
</dbReference>
<reference evidence="8" key="2">
    <citation type="submission" date="2025-09" db="UniProtKB">
        <authorList>
            <consortium name="Ensembl"/>
        </authorList>
    </citation>
    <scope>IDENTIFICATION</scope>
</reference>
<dbReference type="FunFam" id="3.40.50.300:FF:001373">
    <property type="entry name" value="Helicase with zinc finger domain 2"/>
    <property type="match status" value="1"/>
</dbReference>
<evidence type="ECO:0000256" key="5">
    <source>
        <dbReference type="ARBA" id="ARBA00022840"/>
    </source>
</evidence>
<dbReference type="GO" id="GO:0043139">
    <property type="term" value="F:5'-3' DNA helicase activity"/>
    <property type="evidence" value="ECO:0007669"/>
    <property type="project" value="TreeGrafter"/>
</dbReference>
<dbReference type="SMART" id="SM00955">
    <property type="entry name" value="RNB"/>
    <property type="match status" value="1"/>
</dbReference>
<dbReference type="SUPFAM" id="SSF50249">
    <property type="entry name" value="Nucleic acid-binding proteins"/>
    <property type="match status" value="2"/>
</dbReference>
<dbReference type="SMART" id="SM00382">
    <property type="entry name" value="AAA"/>
    <property type="match status" value="2"/>
</dbReference>
<evidence type="ECO:0000313" key="9">
    <source>
        <dbReference type="Proteomes" id="UP000472277"/>
    </source>
</evidence>
<dbReference type="InterPro" id="IPR047187">
    <property type="entry name" value="SF1_C_Upf1"/>
</dbReference>
<sequence length="2823" mass="323262">MPAKGTNRSKLAELLVAYNLKVVCSACSVKENEITYSLKAVNHQCSRELILAKGKGTSKWRPVSCRPKFPNPSQYNVCWFFVEGFGCSKHKKRCTFARSLEEAAMWNFLKHQKIDHSMLIRLISQSERIAVQQQNPAEKILTEFSGEFQELCQDCFCGTPTKITGKRWNNTCSADTAHVWSPVLVHHLAESQGKEVYNQIRPLPPVFPFQYYNYFMQGMPCWHGPSQCQLLHSEVELAVWRAEARGEWSRQELLQLSQERQQSAQDVVPAPNPQAAIYCKVCFIALSSQESFFKHCASLGHSQMMSGDTTTEWKHRPPPHSHKAEFWICDRPDTCEYGTNCVKAHSVEELEEWLMRAEEDKLIRRNMKAQGLMSYREHLLEEYRQSSNEVQIISEQVDDVSVTFDEDLCVECVETDAKLKWNFQIKTERLLAHVALLKQEPGASFSLDENSPEPCTYSTGEQLCNSDMTYDITVSFKSNNPGLYEQWLVFDFDMRPVLLHKLNVKVRQQPSPNLEEPPEDFGRPSQNLEHWHRGNRVIVPCMDKTEVQEELLKEYKPPQISLQYKPLDDSNTAMNHQNYKKKMHSFLYTEEQAEDQVVSRLNVRGTITLSVTLDDPQFGMKMAPLGELFCAVSIPYTLTPGSPEGWVLRRSVQSALIAPVSSDNQSHKVYEAIILRDATSENKMHLQLSKRCCSDLKLQRNETYEMEVQFHLNRLKFCEMHKAIDVLPDTERVLPDFRNCIVPVNEIEYPKLNAKQHAAIDFIVGDSDGRGVAPLLIYGPFGTGKTFTLATAAKELVRQPHTRVLICTLTNSSADLYIKDHFHPYVNSGHPEMKPLRIKANKQGVLVSSTDEITQKYCLLSKDGQFFLPPTKSALDHHRIVITTTAMARHFNDLKLSDGYFTHILIDEASQMLECEALMPLGLAGPVTRVVLAGDHMQMGPKLFSMDDDQHSNHSLLNRLFHFYQGCESSTALKSRILFYENYRTTKEIVEFVSTHFYVGKSDAIKAVGNVPAHPNSHPLRFHHVRGESHLDTTSMSWFNLDEVECVVEIVQNLLRDWPIAWGNHDQSSICVLSERCQVSMIRKELQKRFLGRVTVENISNVQGKQFRAIVMTAVQTRDSLHPPDSYCVEFFNDARMLNTAMTRAQSQVVVVGDAAALCYFGKCSRIWRSYIHHCISKGSAEPKHLTNDFIDGDIKEISRFQRTEYLDESSTQSVMFDTENDMDAILQELLEEQNRAHYNSSYGDSSECEHVLERKRPYDSAKVERDALLQLLREQPNVYKRGELVMERHNAGYIIPFDNPTNHIIIKGRGNLGKSFCGDEVVAKVVPCEGIPQGKVFGTIKAAESRRVFACTLEVEDDQKPKTKSEYQFLRKMMVPLNTNTTKMCTLVSKKNHNFIPIWKHDDGEWEIVRYQHLDEEIKRNHVFMVEVFCWKTKTENKGNYAYPLGNVIDILSIGSSLEEGLRILDAEFKVQPLPTSHVLTKPCSWEDTQNGNRKDLRKLITFTVDPKKSQDLDDAISIIDMESHYEVGVHIADVASFVKLGDSLDAAAQKHGARFYIPRKEPVYMFPKPDSIYHLSLLPGRDRKVVSLMVKVDKATHKITEKKFQLSQIKSDRKLSYDEAEDILSNRSEEEAKFDTIEDCVSVAYRFAKVQRKARLGKDWSYKRLDDHHKPGKRRSSQMIEELSILFNYSVSDFLINANETKNCTPLRCQVRPDPEMLEDLKEQYKDIIPLSSHLRHNLDHDIKHDQEAMESKSFYVLTSIWNEILSAAKKEVVDTDTMIDLIGTDDIYPQLLPVIYEFRKCLDKAYFIRSNSSLKAKVGHYSLQLESYTQASSPIRRYMDIILQRLLHSVLSGTPVQYSPQDIDILCQKIEDSYKMANEYEKKAAMISFAIDMKKQNSLKLAFVVGVEVGDSFKLSFPFDRHSFPECLPVMYRDLQLEDQPLYDSNENQMTLTWRRRVYSIDTANIHQELKKVQNSAACIKLPQKTWQAIVNAMDHEKWNKARSLIQDATTKQTENVKSLLKHAKMDLLEAGNDSHRTAHGQAEKIEMEHYVDLTLDLKPGDTLQVQMTSERKKGYWTPTVQLVCIKPIFEVCVDHAHSPIKCFSKCANYPSKSEYSNAREYVKIWRPLCEMESADNAVDESDSIIIEDLKLNLKQGNRLKGSFDLPLKYIKEWAIECNLSKCFLCIRKRGLKLTSTPDQSEEVVDPKNYTWVAHGVTTNFEEPKNNQNQARKVHFYINHLPMDTIPECVYQRKTTYTVEIIPKLLTDIRKEMAVNNIVSANELVQKIALGQHIPKGASQSVVPPRYQLMREKAPEGLPELNKSQIDAVEKALNNNFTIIQGPPGTGKTVLGVYIVYWFLVLNSKNPRIFENPKDKDKKEVILCCGPSNKSVDVVAECLVKFGDKLKPLRVYSRQLEMAEYPYPGSVLQLSPRSLRHERSKAELRDITLHHRIREEQNPHSTAIKEFDHRIKLAIDSKGEELTEEEVEDYKRLLNKARVHELQRHDVILCTCRAASSPNLTKTVSARQILIDECAMATEPQALIPLVSNKPEKIVLIGDHKQLRPIVKNELLRKLGMSKSLFERYCECRSQTVMLDTQYRMHEDICKFPSEGYYEGKLKTEVNHSSSVLQADSQQTHIVFGNVIGEEVSLVMSTEKGSENSKANRVERDVVIRLAKSLVKESKIKQQNIAILSPYNAQVSELKKELGELKMDKITVTTITKSQGCEWRYVILSTVRSLPSKEIEIEPDRAWRSKHVGFVGDPNQINVGITRAKEGLCIIGNQELLSRSGAWRQLLKHYTARNLVTEADKISVRKASCKLH</sequence>
<dbReference type="RefSeq" id="XP_029632178.1">
    <property type="nucleotide sequence ID" value="XM_029776318.1"/>
</dbReference>
<name>A0A673VWV8_SALTR</name>
<dbReference type="Gene3D" id="3.40.50.300">
    <property type="entry name" value="P-loop containing nucleotide triphosphate hydrolases"/>
    <property type="match status" value="4"/>
</dbReference>
<dbReference type="InterPro" id="IPR041679">
    <property type="entry name" value="DNA2/NAM7-like_C"/>
</dbReference>
<evidence type="ECO:0000256" key="3">
    <source>
        <dbReference type="ARBA" id="ARBA00022801"/>
    </source>
</evidence>
<keyword evidence="5" id="KW-0067">ATP-binding</keyword>
<dbReference type="GO" id="GO:0004540">
    <property type="term" value="F:RNA nuclease activity"/>
    <property type="evidence" value="ECO:0007669"/>
    <property type="project" value="InterPro"/>
</dbReference>
<evidence type="ECO:0000256" key="4">
    <source>
        <dbReference type="ARBA" id="ARBA00022806"/>
    </source>
</evidence>
<evidence type="ECO:0000256" key="2">
    <source>
        <dbReference type="ARBA" id="ARBA00022741"/>
    </source>
</evidence>
<dbReference type="PANTHER" id="PTHR43788">
    <property type="entry name" value="DNA2/NAM7 HELICASE FAMILY MEMBER"/>
    <property type="match status" value="1"/>
</dbReference>
<evidence type="ECO:0000259" key="6">
    <source>
        <dbReference type="SMART" id="SM00382"/>
    </source>
</evidence>
<feature type="domain" description="AAA+ ATPase" evidence="6">
    <location>
        <begin position="771"/>
        <end position="1003"/>
    </location>
</feature>
<keyword evidence="3" id="KW-0378">Hydrolase</keyword>
<accession>A0A673VWV8</accession>
<dbReference type="InterPro" id="IPR012340">
    <property type="entry name" value="NA-bd_OB-fold"/>
</dbReference>
<dbReference type="Pfam" id="PF25049">
    <property type="entry name" value="OB_HELZ2"/>
    <property type="match status" value="1"/>
</dbReference>
<evidence type="ECO:0000259" key="7">
    <source>
        <dbReference type="SMART" id="SM00955"/>
    </source>
</evidence>
<dbReference type="Proteomes" id="UP000472277">
    <property type="component" value="Chromosome 14"/>
</dbReference>
<evidence type="ECO:0000256" key="1">
    <source>
        <dbReference type="ARBA" id="ARBA00007913"/>
    </source>
</evidence>
<organism evidence="8 9">
    <name type="scientific">Salmo trutta</name>
    <name type="common">Brown trout</name>
    <dbReference type="NCBI Taxonomy" id="8032"/>
    <lineage>
        <taxon>Eukaryota</taxon>
        <taxon>Metazoa</taxon>
        <taxon>Chordata</taxon>
        <taxon>Craniata</taxon>
        <taxon>Vertebrata</taxon>
        <taxon>Euteleostomi</taxon>
        <taxon>Actinopterygii</taxon>
        <taxon>Neopterygii</taxon>
        <taxon>Teleostei</taxon>
        <taxon>Protacanthopterygii</taxon>
        <taxon>Salmoniformes</taxon>
        <taxon>Salmonidae</taxon>
        <taxon>Salmoninae</taxon>
        <taxon>Salmo</taxon>
    </lineage>
</organism>
<dbReference type="InterPro" id="IPR041677">
    <property type="entry name" value="DNA2/NAM7_AAA_11"/>
</dbReference>
<dbReference type="Pfam" id="PF13086">
    <property type="entry name" value="AAA_11"/>
    <property type="match status" value="3"/>
</dbReference>
<evidence type="ECO:0000313" key="8">
    <source>
        <dbReference type="Ensembl" id="ENSSTUP00000004584.1"/>
    </source>
</evidence>
<gene>
    <name evidence="8" type="primary">LOC115208348</name>
</gene>
<dbReference type="CDD" id="cd18808">
    <property type="entry name" value="SF1_C_Upf1"/>
    <property type="match status" value="2"/>
</dbReference>
<reference evidence="8" key="1">
    <citation type="submission" date="2025-08" db="UniProtKB">
        <authorList>
            <consortium name="Ensembl"/>
        </authorList>
    </citation>
    <scope>IDENTIFICATION</scope>
</reference>
<dbReference type="InterPro" id="IPR001900">
    <property type="entry name" value="RNase_II/R"/>
</dbReference>
<dbReference type="InParanoid" id="A0A673VWV8"/>
<proteinExistence type="inferred from homology"/>
<dbReference type="Ensembl" id="ENSSTUT00000004851.1">
    <property type="protein sequence ID" value="ENSSTUP00000004584.1"/>
    <property type="gene ID" value="ENSSTUG00000002123.1"/>
</dbReference>
<feature type="domain" description="RNB" evidence="7">
    <location>
        <begin position="1495"/>
        <end position="1856"/>
    </location>
</feature>
<dbReference type="Pfam" id="PF13087">
    <property type="entry name" value="AAA_12"/>
    <property type="match status" value="2"/>
</dbReference>
<dbReference type="InterPro" id="IPR027417">
    <property type="entry name" value="P-loop_NTPase"/>
</dbReference>
<dbReference type="GO" id="GO:0003723">
    <property type="term" value="F:RNA binding"/>
    <property type="evidence" value="ECO:0007669"/>
    <property type="project" value="InterPro"/>
</dbReference>
<dbReference type="GeneID" id="115208348"/>
<dbReference type="InterPro" id="IPR003593">
    <property type="entry name" value="AAA+_ATPase"/>
</dbReference>
<protein>
    <submittedName>
        <fullName evidence="8">Helicase with zinc finger domain 2-like</fullName>
    </submittedName>
</protein>
<feature type="domain" description="AAA+ ATPase" evidence="6">
    <location>
        <begin position="2337"/>
        <end position="2679"/>
    </location>
</feature>